<feature type="compositionally biased region" description="Basic and acidic residues" evidence="1">
    <location>
        <begin position="42"/>
        <end position="67"/>
    </location>
</feature>
<dbReference type="AlphaFoldDB" id="A0AAN7SVZ2"/>
<sequence length="87" mass="8454">MFAQVDSPINYSKPGSGGNSGGSGGNSGGPGGTKSPSGGSDSKPKPSDEEPPKPPRGQEVRGWDSRESGVTTATGQGPGQKAAQGAV</sequence>
<evidence type="ECO:0000256" key="1">
    <source>
        <dbReference type="SAM" id="MobiDB-lite"/>
    </source>
</evidence>
<evidence type="ECO:0000313" key="2">
    <source>
        <dbReference type="EMBL" id="KAK5082978.1"/>
    </source>
</evidence>
<accession>A0AAN7SVZ2</accession>
<protein>
    <submittedName>
        <fullName evidence="2">Uncharacterized protein</fullName>
    </submittedName>
</protein>
<comment type="caution">
    <text evidence="2">The sequence shown here is derived from an EMBL/GenBank/DDBJ whole genome shotgun (WGS) entry which is preliminary data.</text>
</comment>
<organism evidence="2 3">
    <name type="scientific">Lithohypha guttulata</name>
    <dbReference type="NCBI Taxonomy" id="1690604"/>
    <lineage>
        <taxon>Eukaryota</taxon>
        <taxon>Fungi</taxon>
        <taxon>Dikarya</taxon>
        <taxon>Ascomycota</taxon>
        <taxon>Pezizomycotina</taxon>
        <taxon>Eurotiomycetes</taxon>
        <taxon>Chaetothyriomycetidae</taxon>
        <taxon>Chaetothyriales</taxon>
        <taxon>Trichomeriaceae</taxon>
        <taxon>Lithohypha</taxon>
    </lineage>
</organism>
<gene>
    <name evidence="2" type="ORF">LTR05_006860</name>
</gene>
<evidence type="ECO:0000313" key="3">
    <source>
        <dbReference type="Proteomes" id="UP001309876"/>
    </source>
</evidence>
<name>A0AAN7SVZ2_9EURO</name>
<keyword evidence="3" id="KW-1185">Reference proteome</keyword>
<feature type="compositionally biased region" description="Low complexity" evidence="1">
    <location>
        <begin position="71"/>
        <end position="87"/>
    </location>
</feature>
<feature type="compositionally biased region" description="Gly residues" evidence="1">
    <location>
        <begin position="15"/>
        <end position="32"/>
    </location>
</feature>
<proteinExistence type="predicted"/>
<dbReference type="Proteomes" id="UP001309876">
    <property type="component" value="Unassembled WGS sequence"/>
</dbReference>
<feature type="region of interest" description="Disordered" evidence="1">
    <location>
        <begin position="1"/>
        <end position="87"/>
    </location>
</feature>
<reference evidence="2 3" key="1">
    <citation type="submission" date="2023-08" db="EMBL/GenBank/DDBJ databases">
        <title>Black Yeasts Isolated from many extreme environments.</title>
        <authorList>
            <person name="Coleine C."/>
            <person name="Stajich J.E."/>
            <person name="Selbmann L."/>
        </authorList>
    </citation>
    <scope>NUCLEOTIDE SEQUENCE [LARGE SCALE GENOMIC DNA]</scope>
    <source>
        <strain evidence="2 3">CCFEE 5910</strain>
    </source>
</reference>
<dbReference type="EMBL" id="JAVRRJ010000007">
    <property type="protein sequence ID" value="KAK5082978.1"/>
    <property type="molecule type" value="Genomic_DNA"/>
</dbReference>